<dbReference type="EMBL" id="ACZI02000003">
    <property type="protein sequence ID" value="ERG69180.1"/>
    <property type="molecule type" value="Genomic_DNA"/>
</dbReference>
<dbReference type="InterPro" id="IPR000084">
    <property type="entry name" value="PE-PGRS_N"/>
</dbReference>
<dbReference type="InterPro" id="IPR038332">
    <property type="entry name" value="PPE_sf"/>
</dbReference>
<comment type="caution">
    <text evidence="2">The sequence shown here is derived from an EMBL/GenBank/DDBJ whole genome shotgun (WGS) entry which is preliminary data.</text>
</comment>
<dbReference type="SUPFAM" id="SSF140459">
    <property type="entry name" value="PE/PPE dimer-like"/>
    <property type="match status" value="1"/>
</dbReference>
<organism evidence="2 3">
    <name type="scientific">Segniliparus rugosus (strain ATCC BAA-974 / DSM 45345 / CCUG 50838 / CIP 108380 / JCM 13579 / CDC 945)</name>
    <dbReference type="NCBI Taxonomy" id="679197"/>
    <lineage>
        <taxon>Bacteria</taxon>
        <taxon>Bacillati</taxon>
        <taxon>Actinomycetota</taxon>
        <taxon>Actinomycetes</taxon>
        <taxon>Mycobacteriales</taxon>
        <taxon>Segniliparaceae</taxon>
        <taxon>Segniliparus</taxon>
    </lineage>
</organism>
<name>U1M268_SEGRC</name>
<evidence type="ECO:0000313" key="2">
    <source>
        <dbReference type="EMBL" id="ERG69180.1"/>
    </source>
</evidence>
<proteinExistence type="predicted"/>
<dbReference type="Pfam" id="PF00934">
    <property type="entry name" value="PE"/>
    <property type="match status" value="1"/>
</dbReference>
<feature type="domain" description="PE" evidence="1">
    <location>
        <begin position="3"/>
        <end position="91"/>
    </location>
</feature>
<evidence type="ECO:0000313" key="3">
    <source>
        <dbReference type="Proteomes" id="UP000004816"/>
    </source>
</evidence>
<dbReference type="STRING" id="679197.HMPREF9336_04324"/>
<dbReference type="HOGENOM" id="CLU_162350_0_0_11"/>
<protein>
    <recommendedName>
        <fullName evidence="1">PE domain-containing protein</fullName>
    </recommendedName>
</protein>
<gene>
    <name evidence="2" type="ORF">HMPREF9336_04324</name>
</gene>
<dbReference type="RefSeq" id="WP_021030730.1">
    <property type="nucleotide sequence ID" value="NZ_KI391954.1"/>
</dbReference>
<reference evidence="2 3" key="1">
    <citation type="journal article" date="2011" name="Stand. Genomic Sci.">
        <title>High quality draft genome sequence of Segniliparus rugosus CDC 945(T)= (ATCC BAA-974(T)).</title>
        <authorList>
            <person name="Earl A.M."/>
            <person name="Desjardins C.A."/>
            <person name="Fitzgerald M.G."/>
            <person name="Arachchi H.M."/>
            <person name="Zeng Q."/>
            <person name="Mehta T."/>
            <person name="Griggs A."/>
            <person name="Birren B.W."/>
            <person name="Toney N.C."/>
            <person name="Carr J."/>
            <person name="Posey J."/>
            <person name="Butler W.R."/>
        </authorList>
    </citation>
    <scope>NUCLEOTIDE SEQUENCE [LARGE SCALE GENOMIC DNA]</scope>
    <source>
        <strain evidence="3">ATCC BAA-974 / DSM 45345 / CCUG 50838 / CIP 108380 / JCM 13579 / CDC 945</strain>
    </source>
</reference>
<dbReference type="OrthoDB" id="4753018at2"/>
<dbReference type="Proteomes" id="UP000004816">
    <property type="component" value="Unassembled WGS sequence"/>
</dbReference>
<dbReference type="AlphaFoldDB" id="U1M268"/>
<keyword evidence="3" id="KW-1185">Reference proteome</keyword>
<evidence type="ECO:0000259" key="1">
    <source>
        <dbReference type="Pfam" id="PF00934"/>
    </source>
</evidence>
<sequence length="102" mass="10019">MGLRVVPEGLEAVAATIEAVTAQLLAAQAQAGSVVSAIVPPAADPVSVEAAVGLAAHGAQQRAVEADGSQELGRSGLGVEQAAASYREGDALAVARYVAEIG</sequence>
<dbReference type="Gene3D" id="1.10.287.850">
    <property type="entry name" value="HP0062-like domain"/>
    <property type="match status" value="1"/>
</dbReference>
<accession>U1M268</accession>